<reference evidence="1 2" key="1">
    <citation type="journal article" date="2015" name="Int. J. Syst. Evol. Microbiol.">
        <title>Methanoculleus sediminis sp. nov., a methanogen from sediments near a submarine mud volcano.</title>
        <authorList>
            <person name="Chen S.C."/>
            <person name="Chen M.F."/>
            <person name="Lai M.C."/>
            <person name="Weng C.Y."/>
            <person name="Wu S.Y."/>
            <person name="Lin S."/>
            <person name="Yang T.F."/>
            <person name="Chen P.C."/>
        </authorList>
    </citation>
    <scope>NUCLEOTIDE SEQUENCE [LARGE SCALE GENOMIC DNA]</scope>
    <source>
        <strain evidence="1 2">S3Fa</strain>
    </source>
</reference>
<dbReference type="PATRIC" id="fig|1550566.3.peg.1058"/>
<protein>
    <submittedName>
        <fullName evidence="1">Restriction endonuclease DdeI</fullName>
    </submittedName>
</protein>
<accession>A0A0H1R0Q2</accession>
<dbReference type="GO" id="GO:0004519">
    <property type="term" value="F:endonuclease activity"/>
    <property type="evidence" value="ECO:0007669"/>
    <property type="project" value="UniProtKB-KW"/>
</dbReference>
<dbReference type="REBASE" id="148947">
    <property type="entry name" value="MseS3FaORF4960P"/>
</dbReference>
<name>A0A0H1R0Q2_9EURY</name>
<dbReference type="EMBL" id="JXOJ01000002">
    <property type="protein sequence ID" value="KLK88376.1"/>
    <property type="molecule type" value="Genomic_DNA"/>
</dbReference>
<keyword evidence="1" id="KW-0255">Endonuclease</keyword>
<proteinExistence type="predicted"/>
<keyword evidence="2" id="KW-1185">Reference proteome</keyword>
<dbReference type="Proteomes" id="UP000035301">
    <property type="component" value="Unassembled WGS sequence"/>
</dbReference>
<dbReference type="RefSeq" id="WP_048182082.1">
    <property type="nucleotide sequence ID" value="NZ_JXOJ01000002.1"/>
</dbReference>
<organism evidence="1 2">
    <name type="scientific">Methanoculleus sediminis</name>
    <dbReference type="NCBI Taxonomy" id="1550566"/>
    <lineage>
        <taxon>Archaea</taxon>
        <taxon>Methanobacteriati</taxon>
        <taxon>Methanobacteriota</taxon>
        <taxon>Stenosarchaea group</taxon>
        <taxon>Methanomicrobia</taxon>
        <taxon>Methanomicrobiales</taxon>
        <taxon>Methanomicrobiaceae</taxon>
        <taxon>Methanoculleus</taxon>
    </lineage>
</organism>
<sequence length="237" mass="27378">MVNLTSRFQEIISAYNTVVGGIDREAAGNHDRAYGGIVRAGKGQLTESIAKELVYLAWATLDQDSREIDVKRYKYKIPIRMNYVETIRDERLRNHISAHIDDYVYESNIDWTVMIRGEPKMCIECKTYTENAMLKRVLVDASLLKQRFPDMDFVLLQLESQLGGDYCQIGDSVLGSCSTHTLLSHFDIDLDIITLLKGDRRVDKPIHKKEFFKPLTEESLRHATQRLAMKLSRYRRS</sequence>
<dbReference type="AlphaFoldDB" id="A0A0H1R0Q2"/>
<comment type="caution">
    <text evidence="1">The sequence shown here is derived from an EMBL/GenBank/DDBJ whole genome shotgun (WGS) entry which is preliminary data.</text>
</comment>
<keyword evidence="1" id="KW-0540">Nuclease</keyword>
<evidence type="ECO:0000313" key="1">
    <source>
        <dbReference type="EMBL" id="KLK88376.1"/>
    </source>
</evidence>
<evidence type="ECO:0000313" key="2">
    <source>
        <dbReference type="Proteomes" id="UP000035301"/>
    </source>
</evidence>
<gene>
    <name evidence="1" type="ORF">SZ63_04955</name>
</gene>
<keyword evidence="1" id="KW-0378">Hydrolase</keyword>